<dbReference type="PROSITE" id="PS50222">
    <property type="entry name" value="EF_HAND_2"/>
    <property type="match status" value="2"/>
</dbReference>
<evidence type="ECO:0000313" key="17">
    <source>
        <dbReference type="Proteomes" id="UP001438707"/>
    </source>
</evidence>
<dbReference type="SMART" id="SM00054">
    <property type="entry name" value="EFh"/>
    <property type="match status" value="3"/>
</dbReference>
<organism evidence="16 17">
    <name type="scientific">Apatococcus lobatus</name>
    <dbReference type="NCBI Taxonomy" id="904363"/>
    <lineage>
        <taxon>Eukaryota</taxon>
        <taxon>Viridiplantae</taxon>
        <taxon>Chlorophyta</taxon>
        <taxon>core chlorophytes</taxon>
        <taxon>Trebouxiophyceae</taxon>
        <taxon>Chlorellales</taxon>
        <taxon>Chlorellaceae</taxon>
        <taxon>Apatococcus</taxon>
    </lineage>
</organism>
<dbReference type="Pfam" id="PF13202">
    <property type="entry name" value="EF-hand_5"/>
    <property type="match status" value="2"/>
</dbReference>
<keyword evidence="7" id="KW-0999">Mitochondrion inner membrane</keyword>
<name>A0AAW1RLF2_9CHLO</name>
<evidence type="ECO:0000256" key="11">
    <source>
        <dbReference type="ARBA" id="ARBA00023128"/>
    </source>
</evidence>
<keyword evidence="12" id="KW-0472">Membrane</keyword>
<dbReference type="PANTHER" id="PTHR12294:SF1">
    <property type="entry name" value="CALCIUM UPTAKE PROTEIN 1, MITOCHONDRIAL"/>
    <property type="match status" value="1"/>
</dbReference>
<protein>
    <recommendedName>
        <fullName evidence="15">EF-hand domain-containing protein</fullName>
    </recommendedName>
</protein>
<keyword evidence="14" id="KW-0175">Coiled coil</keyword>
<dbReference type="PROSITE" id="PS00303">
    <property type="entry name" value="S100_CABP"/>
    <property type="match status" value="1"/>
</dbReference>
<dbReference type="GO" id="GO:0005758">
    <property type="term" value="C:mitochondrial intermembrane space"/>
    <property type="evidence" value="ECO:0007669"/>
    <property type="project" value="UniProtKB-SubCell"/>
</dbReference>
<keyword evidence="11" id="KW-0496">Mitochondrion</keyword>
<feature type="coiled-coil region" evidence="14">
    <location>
        <begin position="326"/>
        <end position="373"/>
    </location>
</feature>
<dbReference type="GO" id="GO:0005509">
    <property type="term" value="F:calcium ion binding"/>
    <property type="evidence" value="ECO:0007669"/>
    <property type="project" value="InterPro"/>
</dbReference>
<keyword evidence="10" id="KW-0406">Ion transport</keyword>
<dbReference type="Proteomes" id="UP001438707">
    <property type="component" value="Unassembled WGS sequence"/>
</dbReference>
<dbReference type="Gene3D" id="1.10.238.10">
    <property type="entry name" value="EF-hand"/>
    <property type="match status" value="2"/>
</dbReference>
<keyword evidence="3" id="KW-0813">Transport</keyword>
<keyword evidence="4" id="KW-0109">Calcium transport</keyword>
<dbReference type="InterPro" id="IPR011992">
    <property type="entry name" value="EF-hand-dom_pair"/>
</dbReference>
<keyword evidence="17" id="KW-1185">Reference proteome</keyword>
<dbReference type="InterPro" id="IPR018247">
    <property type="entry name" value="EF_Hand_1_Ca_BS"/>
</dbReference>
<comment type="similarity">
    <text evidence="13">Belongs to the MICU1 family. MICU1 subfamily.</text>
</comment>
<feature type="domain" description="EF-hand" evidence="15">
    <location>
        <begin position="394"/>
        <end position="429"/>
    </location>
</feature>
<reference evidence="16 17" key="1">
    <citation type="journal article" date="2024" name="Nat. Commun.">
        <title>Phylogenomics reveals the evolutionary origins of lichenization in chlorophyte algae.</title>
        <authorList>
            <person name="Puginier C."/>
            <person name="Libourel C."/>
            <person name="Otte J."/>
            <person name="Skaloud P."/>
            <person name="Haon M."/>
            <person name="Grisel S."/>
            <person name="Petersen M."/>
            <person name="Berrin J.G."/>
            <person name="Delaux P.M."/>
            <person name="Dal Grande F."/>
            <person name="Keller J."/>
        </authorList>
    </citation>
    <scope>NUCLEOTIDE SEQUENCE [LARGE SCALE GENOMIC DNA]</scope>
    <source>
        <strain evidence="16 17">SAG 2145</strain>
    </source>
</reference>
<dbReference type="AlphaFoldDB" id="A0AAW1RLF2"/>
<dbReference type="Pfam" id="PF13833">
    <property type="entry name" value="EF-hand_8"/>
    <property type="match status" value="1"/>
</dbReference>
<keyword evidence="6" id="KW-0677">Repeat</keyword>
<evidence type="ECO:0000313" key="16">
    <source>
        <dbReference type="EMBL" id="KAK9834607.1"/>
    </source>
</evidence>
<accession>A0AAW1RLF2</accession>
<dbReference type="InterPro" id="IPR039800">
    <property type="entry name" value="MICU1/2/3"/>
</dbReference>
<dbReference type="InterPro" id="IPR002048">
    <property type="entry name" value="EF_hand_dom"/>
</dbReference>
<evidence type="ECO:0000256" key="8">
    <source>
        <dbReference type="ARBA" id="ARBA00022837"/>
    </source>
</evidence>
<evidence type="ECO:0000256" key="13">
    <source>
        <dbReference type="ARBA" id="ARBA00038333"/>
    </source>
</evidence>
<evidence type="ECO:0000256" key="5">
    <source>
        <dbReference type="ARBA" id="ARBA00022723"/>
    </source>
</evidence>
<evidence type="ECO:0000256" key="9">
    <source>
        <dbReference type="ARBA" id="ARBA00022946"/>
    </source>
</evidence>
<dbReference type="GO" id="GO:0051560">
    <property type="term" value="P:mitochondrial calcium ion homeostasis"/>
    <property type="evidence" value="ECO:0007669"/>
    <property type="project" value="TreeGrafter"/>
</dbReference>
<dbReference type="EMBL" id="JALJOS010000009">
    <property type="protein sequence ID" value="KAK9834607.1"/>
    <property type="molecule type" value="Genomic_DNA"/>
</dbReference>
<dbReference type="GO" id="GO:1990246">
    <property type="term" value="C:uniplex complex"/>
    <property type="evidence" value="ECO:0007669"/>
    <property type="project" value="TreeGrafter"/>
</dbReference>
<dbReference type="GO" id="GO:0036444">
    <property type="term" value="P:calcium import into the mitochondrion"/>
    <property type="evidence" value="ECO:0007669"/>
    <property type="project" value="TreeGrafter"/>
</dbReference>
<evidence type="ECO:0000256" key="10">
    <source>
        <dbReference type="ARBA" id="ARBA00023065"/>
    </source>
</evidence>
<sequence>MFGRVGQSLKAQIRHLTALAQHRAYSSTAAPSTATSRAGAAFEASSCQVSPSTSHLTWLWPAALGAAALYAGPCEAQAEADSIEHRPDQSKGWNLLSDATRRRTFFKYEKRIRDLSPPDKVFEYFASEEREGGHRAMKPADLLCALVSVYPPDLSAAARTGHLPGERHAGKGSEELESNFFKSLDSDGDGLLSFQEYMLLITLLSIPEQHVATAFQMMDLDDSGYIDYEEFQRVCTSIRSPSRPSKFLRTGLKVQTQDGMSGIYATFFGQDGTQKLSLSMLEKFLNRLHLELVHLEFSFYDEKNTGFITGKDFARSIVAGADVKLIDSLLNRVDELDDRLASYKVSEQQFETFIKLERELQRLEVAIELYNRIAEKFDRSDLQRACRMITGHKLDPPLMDIIFHMFDTNHDGSLASKEFIKVLRQRSGIAQTAVGAAQDETTPSAFRAILQAMGF</sequence>
<proteinExistence type="inferred from homology"/>
<evidence type="ECO:0000256" key="14">
    <source>
        <dbReference type="SAM" id="Coils"/>
    </source>
</evidence>
<evidence type="ECO:0000256" key="7">
    <source>
        <dbReference type="ARBA" id="ARBA00022792"/>
    </source>
</evidence>
<dbReference type="PANTHER" id="PTHR12294">
    <property type="entry name" value="EF HAND DOMAIN FAMILY A1,A2-RELATED"/>
    <property type="match status" value="1"/>
</dbReference>
<evidence type="ECO:0000256" key="3">
    <source>
        <dbReference type="ARBA" id="ARBA00022448"/>
    </source>
</evidence>
<evidence type="ECO:0000256" key="1">
    <source>
        <dbReference type="ARBA" id="ARBA00004273"/>
    </source>
</evidence>
<feature type="domain" description="EF-hand" evidence="15">
    <location>
        <begin position="206"/>
        <end position="241"/>
    </location>
</feature>
<dbReference type="SUPFAM" id="SSF47473">
    <property type="entry name" value="EF-hand"/>
    <property type="match status" value="1"/>
</dbReference>
<evidence type="ECO:0000259" key="15">
    <source>
        <dbReference type="PROSITE" id="PS50222"/>
    </source>
</evidence>
<dbReference type="CDD" id="cd00051">
    <property type="entry name" value="EFh"/>
    <property type="match status" value="1"/>
</dbReference>
<evidence type="ECO:0000256" key="2">
    <source>
        <dbReference type="ARBA" id="ARBA00004569"/>
    </source>
</evidence>
<keyword evidence="9" id="KW-0809">Transit peptide</keyword>
<dbReference type="PROSITE" id="PS00018">
    <property type="entry name" value="EF_HAND_1"/>
    <property type="match status" value="2"/>
</dbReference>
<evidence type="ECO:0000256" key="12">
    <source>
        <dbReference type="ARBA" id="ARBA00023136"/>
    </source>
</evidence>
<gene>
    <name evidence="16" type="ORF">WJX74_005603</name>
</gene>
<evidence type="ECO:0000256" key="4">
    <source>
        <dbReference type="ARBA" id="ARBA00022568"/>
    </source>
</evidence>
<comment type="subcellular location">
    <subcellularLocation>
        <location evidence="1">Mitochondrion inner membrane</location>
    </subcellularLocation>
    <subcellularLocation>
        <location evidence="2">Mitochondrion intermembrane space</location>
    </subcellularLocation>
</comment>
<dbReference type="InterPro" id="IPR001751">
    <property type="entry name" value="S100/CaBP7/8-like_CS"/>
</dbReference>
<evidence type="ECO:0000256" key="6">
    <source>
        <dbReference type="ARBA" id="ARBA00022737"/>
    </source>
</evidence>
<comment type="caution">
    <text evidence="16">The sequence shown here is derived from an EMBL/GenBank/DDBJ whole genome shotgun (WGS) entry which is preliminary data.</text>
</comment>
<keyword evidence="5" id="KW-0479">Metal-binding</keyword>
<keyword evidence="8" id="KW-0106">Calcium</keyword>